<dbReference type="Proteomes" id="UP001228690">
    <property type="component" value="Chromosome"/>
</dbReference>
<feature type="compositionally biased region" description="Basic and acidic residues" evidence="1">
    <location>
        <begin position="147"/>
        <end position="160"/>
    </location>
</feature>
<name>A0ABY8MKJ6_9SPIO</name>
<feature type="compositionally biased region" description="Basic and acidic residues" evidence="1">
    <location>
        <begin position="26"/>
        <end position="36"/>
    </location>
</feature>
<dbReference type="RefSeq" id="WP_326928609.1">
    <property type="nucleotide sequence ID" value="NZ_CP123443.1"/>
</dbReference>
<proteinExistence type="predicted"/>
<gene>
    <name evidence="2" type="ORF">P0082_05920</name>
</gene>
<accession>A0ABY8MKJ6</accession>
<evidence type="ECO:0000256" key="1">
    <source>
        <dbReference type="SAM" id="MobiDB-lite"/>
    </source>
</evidence>
<reference evidence="2 3" key="1">
    <citation type="submission" date="2023-04" db="EMBL/GenBank/DDBJ databases">
        <title>Spirochaete genome identified in red abalone sample constitutes a novel genus.</title>
        <authorList>
            <person name="Sharma S.P."/>
            <person name="Purcell C.M."/>
            <person name="Hyde J.R."/>
            <person name="Severin A.J."/>
        </authorList>
    </citation>
    <scope>NUCLEOTIDE SEQUENCE [LARGE SCALE GENOMIC DNA]</scope>
    <source>
        <strain evidence="2 3">SP-2023</strain>
    </source>
</reference>
<evidence type="ECO:0000313" key="2">
    <source>
        <dbReference type="EMBL" id="WGK70398.1"/>
    </source>
</evidence>
<keyword evidence="3" id="KW-1185">Reference proteome</keyword>
<evidence type="ECO:0000313" key="3">
    <source>
        <dbReference type="Proteomes" id="UP001228690"/>
    </source>
</evidence>
<protein>
    <submittedName>
        <fullName evidence="2">Uncharacterized protein</fullName>
    </submittedName>
</protein>
<dbReference type="EMBL" id="CP123443">
    <property type="protein sequence ID" value="WGK70398.1"/>
    <property type="molecule type" value="Genomic_DNA"/>
</dbReference>
<sequence>MAGSKMAGSKMAGPEMAGSEMTGSETRQKERKALPDCRKCRSHKVTWDRNQPHACLFFSFKSYHLPAVEVYNSTGMACPQYRLAEKHAQRAMEEKNRFQDRVTNGGPAGRKTGMYSDTGQLLPPAESGPKEGAQDSAEDTAKLGANTEREGPEAGAERAPKTGGKFGQILGEKGILL</sequence>
<feature type="region of interest" description="Disordered" evidence="1">
    <location>
        <begin position="1"/>
        <end position="36"/>
    </location>
</feature>
<organism evidence="2 3">
    <name type="scientific">Candidatus Haliotispira prima</name>
    <dbReference type="NCBI Taxonomy" id="3034016"/>
    <lineage>
        <taxon>Bacteria</taxon>
        <taxon>Pseudomonadati</taxon>
        <taxon>Spirochaetota</taxon>
        <taxon>Spirochaetia</taxon>
        <taxon>Spirochaetales</taxon>
        <taxon>Spirochaetaceae</taxon>
        <taxon>Candidatus Haliotispira</taxon>
    </lineage>
</organism>
<feature type="region of interest" description="Disordered" evidence="1">
    <location>
        <begin position="93"/>
        <end position="177"/>
    </location>
</feature>